<reference evidence="5 6" key="1">
    <citation type="journal article" date="2013" name="Curr. Biol.">
        <title>The Genome of the Foraminiferan Reticulomyxa filosa.</title>
        <authorList>
            <person name="Glockner G."/>
            <person name="Hulsmann N."/>
            <person name="Schleicher M."/>
            <person name="Noegel A.A."/>
            <person name="Eichinger L."/>
            <person name="Gallinger C."/>
            <person name="Pawlowski J."/>
            <person name="Sierra R."/>
            <person name="Euteneuer U."/>
            <person name="Pillet L."/>
            <person name="Moustafa A."/>
            <person name="Platzer M."/>
            <person name="Groth M."/>
            <person name="Szafranski K."/>
            <person name="Schliwa M."/>
        </authorList>
    </citation>
    <scope>NUCLEOTIDE SEQUENCE [LARGE SCALE GENOMIC DNA]</scope>
</reference>
<dbReference type="PROSITE" id="PS00678">
    <property type="entry name" value="WD_REPEATS_1"/>
    <property type="match status" value="6"/>
</dbReference>
<dbReference type="EMBL" id="ASPP01005883">
    <property type="protein sequence ID" value="ETO29709.1"/>
    <property type="molecule type" value="Genomic_DNA"/>
</dbReference>
<dbReference type="Proteomes" id="UP000023152">
    <property type="component" value="Unassembled WGS sequence"/>
</dbReference>
<sequence>MNNRNTNYEYDLKLCYDLILNLFECKILKIFFLCSLKKFRKKVPQKCKVFFLSLKIDSRTSKKSCRMSTTTSNEKEMTASQLVSIKLSYVCWTQPEKDIKKIIQNWIRILDIKLGWINDFDKIVFKYVKFFLIFRMLKMKAKYFELQKVLKAHKYEVTRVKFSPDSCKIVSASWDKTVRIWDAASGTQIQKFVGHMQWVNAAEFSPDGNTVISCSNDTTIRLWDIKSKAELVCLKAHIYSIADVTFSPDGKTIVSGVSDNTIQIWDIHSEKQIQTLIGHSNSISSVQFSPDGQMIMSASCDDTIVLWNAKSGEKLKVLKGHTNTVKCACFSPDSRFIASCSHDNTIRIWDAESGEELKILKGHLGYVNAVQYFPDGRSIVSCSSDKTIRLWDVKTGNEIQQLDAPDKPSYVDVSHDGNTIVSSTWQNIHIWR</sequence>
<feature type="repeat" description="WD" evidence="3">
    <location>
        <begin position="360"/>
        <end position="401"/>
    </location>
</feature>
<evidence type="ECO:0000259" key="4">
    <source>
        <dbReference type="Pfam" id="PF23414"/>
    </source>
</evidence>
<dbReference type="InterPro" id="IPR019775">
    <property type="entry name" value="WD40_repeat_CS"/>
</dbReference>
<evidence type="ECO:0000256" key="1">
    <source>
        <dbReference type="ARBA" id="ARBA00022574"/>
    </source>
</evidence>
<keyword evidence="2" id="KW-0677">Repeat</keyword>
<organism evidence="5 6">
    <name type="scientific">Reticulomyxa filosa</name>
    <dbReference type="NCBI Taxonomy" id="46433"/>
    <lineage>
        <taxon>Eukaryota</taxon>
        <taxon>Sar</taxon>
        <taxon>Rhizaria</taxon>
        <taxon>Retaria</taxon>
        <taxon>Foraminifera</taxon>
        <taxon>Monothalamids</taxon>
        <taxon>Reticulomyxidae</taxon>
        <taxon>Reticulomyxa</taxon>
    </lineage>
</organism>
<accession>X6NV75</accession>
<proteinExistence type="predicted"/>
<dbReference type="Pfam" id="PF00400">
    <property type="entry name" value="WD40"/>
    <property type="match status" value="1"/>
</dbReference>
<dbReference type="InterPro" id="IPR036322">
    <property type="entry name" value="WD40_repeat_dom_sf"/>
</dbReference>
<evidence type="ECO:0000313" key="6">
    <source>
        <dbReference type="Proteomes" id="UP000023152"/>
    </source>
</evidence>
<dbReference type="Gene3D" id="2.130.10.10">
    <property type="entry name" value="YVTN repeat-like/Quinoprotein amine dehydrogenase"/>
    <property type="match status" value="3"/>
</dbReference>
<feature type="repeat" description="WD" evidence="3">
    <location>
        <begin position="276"/>
        <end position="317"/>
    </location>
</feature>
<dbReference type="PROSITE" id="PS50294">
    <property type="entry name" value="WD_REPEATS_REGION"/>
    <property type="match status" value="6"/>
</dbReference>
<evidence type="ECO:0000313" key="5">
    <source>
        <dbReference type="EMBL" id="ETO29709.1"/>
    </source>
</evidence>
<feature type="repeat" description="WD" evidence="3">
    <location>
        <begin position="234"/>
        <end position="275"/>
    </location>
</feature>
<dbReference type="PANTHER" id="PTHR19879:SF9">
    <property type="entry name" value="TRANSCRIPTION INITIATION FACTOR TFIID SUBUNIT 5"/>
    <property type="match status" value="1"/>
</dbReference>
<dbReference type="PROSITE" id="PS50082">
    <property type="entry name" value="WD_REPEATS_2"/>
    <property type="match status" value="6"/>
</dbReference>
<name>X6NV75_RETFI</name>
<dbReference type="InterPro" id="IPR015943">
    <property type="entry name" value="WD40/YVTN_repeat-like_dom_sf"/>
</dbReference>
<dbReference type="SMART" id="SM00320">
    <property type="entry name" value="WD40"/>
    <property type="match status" value="7"/>
</dbReference>
<dbReference type="InterPro" id="IPR020472">
    <property type="entry name" value="WD40_PAC1"/>
</dbReference>
<dbReference type="SUPFAM" id="SSF50978">
    <property type="entry name" value="WD40 repeat-like"/>
    <property type="match status" value="1"/>
</dbReference>
<dbReference type="CDD" id="cd00200">
    <property type="entry name" value="WD40"/>
    <property type="match status" value="1"/>
</dbReference>
<keyword evidence="6" id="KW-1185">Reference proteome</keyword>
<feature type="domain" description="EML-like second beta-propeller" evidence="4">
    <location>
        <begin position="205"/>
        <end position="358"/>
    </location>
</feature>
<feature type="repeat" description="WD" evidence="3">
    <location>
        <begin position="318"/>
        <end position="359"/>
    </location>
</feature>
<protein>
    <submittedName>
        <fullName evidence="5">Pfs, NACHT and WD domain protein</fullName>
    </submittedName>
</protein>
<feature type="repeat" description="WD" evidence="3">
    <location>
        <begin position="150"/>
        <end position="191"/>
    </location>
</feature>
<feature type="repeat" description="WD" evidence="3">
    <location>
        <begin position="192"/>
        <end position="233"/>
    </location>
</feature>
<comment type="caution">
    <text evidence="5">The sequence shown here is derived from an EMBL/GenBank/DDBJ whole genome shotgun (WGS) entry which is preliminary data.</text>
</comment>
<dbReference type="InterPro" id="IPR001680">
    <property type="entry name" value="WD40_rpt"/>
</dbReference>
<evidence type="ECO:0000256" key="2">
    <source>
        <dbReference type="ARBA" id="ARBA00022737"/>
    </source>
</evidence>
<keyword evidence="1 3" id="KW-0853">WD repeat</keyword>
<dbReference type="InterPro" id="IPR055442">
    <property type="entry name" value="Beta-prop_EML-like_2nd"/>
</dbReference>
<dbReference type="Pfam" id="PF23414">
    <property type="entry name" value="Beta-prop_EML_2"/>
    <property type="match status" value="1"/>
</dbReference>
<evidence type="ECO:0000256" key="3">
    <source>
        <dbReference type="PROSITE-ProRule" id="PRU00221"/>
    </source>
</evidence>
<dbReference type="PRINTS" id="PR00320">
    <property type="entry name" value="GPROTEINBRPT"/>
</dbReference>
<dbReference type="PANTHER" id="PTHR19879">
    <property type="entry name" value="TRANSCRIPTION INITIATION FACTOR TFIID"/>
    <property type="match status" value="1"/>
</dbReference>
<gene>
    <name evidence="5" type="ORF">RFI_07412</name>
</gene>
<dbReference type="AlphaFoldDB" id="X6NV75"/>